<evidence type="ECO:0000313" key="2">
    <source>
        <dbReference type="Proteomes" id="UP001620234"/>
    </source>
</evidence>
<evidence type="ECO:0000313" key="1">
    <source>
        <dbReference type="EMBL" id="MFK4000190.1"/>
    </source>
</evidence>
<keyword evidence="2" id="KW-1185">Reference proteome</keyword>
<dbReference type="RefSeq" id="WP_230710088.1">
    <property type="nucleotide sequence ID" value="NZ_JBJDPD010000002.1"/>
</dbReference>
<proteinExistence type="predicted"/>
<accession>A0ABW8L5L6</accession>
<protein>
    <submittedName>
        <fullName evidence="1">DUF1176 domain-containing protein</fullName>
    </submittedName>
</protein>
<dbReference type="InterPro" id="IPR009560">
    <property type="entry name" value="DUF1176"/>
</dbReference>
<comment type="caution">
    <text evidence="1">The sequence shown here is derived from an EMBL/GenBank/DDBJ whole genome shotgun (WGS) entry which is preliminary data.</text>
</comment>
<gene>
    <name evidence="1" type="ORF">ACI2I3_02430</name>
</gene>
<dbReference type="EMBL" id="JBJDPD010000002">
    <property type="protein sequence ID" value="MFK4000190.1"/>
    <property type="molecule type" value="Genomic_DNA"/>
</dbReference>
<reference evidence="1 2" key="1">
    <citation type="submission" date="2024-11" db="EMBL/GenBank/DDBJ databases">
        <title>The Natural Products Discovery Center: Release of the First 8490 Sequenced Strains for Exploring Actinobacteria Biosynthetic Diversity.</title>
        <authorList>
            <person name="Kalkreuter E."/>
            <person name="Kautsar S.A."/>
            <person name="Yang D."/>
            <person name="Bader C.D."/>
            <person name="Teijaro C.N."/>
            <person name="Fluegel L."/>
            <person name="Davis C.M."/>
            <person name="Simpson J.R."/>
            <person name="Lauterbach L."/>
            <person name="Steele A.D."/>
            <person name="Gui C."/>
            <person name="Meng S."/>
            <person name="Li G."/>
            <person name="Viehrig K."/>
            <person name="Ye F."/>
            <person name="Su P."/>
            <person name="Kiefer A.F."/>
            <person name="Nichols A."/>
            <person name="Cepeda A.J."/>
            <person name="Yan W."/>
            <person name="Fan B."/>
            <person name="Jiang Y."/>
            <person name="Adhikari A."/>
            <person name="Zheng C.-J."/>
            <person name="Schuster L."/>
            <person name="Cowan T.M."/>
            <person name="Smanski M.J."/>
            <person name="Chevrette M.G."/>
            <person name="De Carvalho L.P.S."/>
            <person name="Shen B."/>
        </authorList>
    </citation>
    <scope>NUCLEOTIDE SEQUENCE [LARGE SCALE GENOMIC DNA]</scope>
    <source>
        <strain evidence="1 2">NPDC077433</strain>
    </source>
</reference>
<sequence length="426" mass="46467">MKDDNGKLIHISRQMNMDGSSVVDTTDTEANMPQKRPCTHVYQHAKLLLITYLVLNAKKIKKIPLLMIKNKIKLSLFAAISTALFSTTSMASTGAELTSQDWQVVCDNTRTCRLAGYQAENNSEFPISVLLVRRAGANAGVDGKVKLGGAKESSSKALMQLGNRHRISLFINDRNYGETKPFSTAAGNAELTSTQVKALLDALTKSSKIELVLRNSRWQLSDKGASAVMLKADEVQGRVGTPSAFINKEGAAKPNSSVLSPKSAPILRFVAPNPKAVSTNKRKFVMRASQLATLMRGTMKEVDSDCPNLTDKSPWRVSRLNSSQLLAQHDCWMGAYNTGTGVWVINDSKPYKPTLVTTSATGYDKGKITSVQKGRGIGDCLSKTDWLWTGKAFEKSHESTTGLCRMVEAGGAWQLPTYVTEVKVTQ</sequence>
<dbReference type="Proteomes" id="UP001620234">
    <property type="component" value="Unassembled WGS sequence"/>
</dbReference>
<dbReference type="Pfam" id="PF06674">
    <property type="entry name" value="DUF1176"/>
    <property type="match status" value="1"/>
</dbReference>
<organism evidence="1 2">
    <name type="scientific">Psychrobacter namhaensis</name>
    <dbReference type="NCBI Taxonomy" id="292734"/>
    <lineage>
        <taxon>Bacteria</taxon>
        <taxon>Pseudomonadati</taxon>
        <taxon>Pseudomonadota</taxon>
        <taxon>Gammaproteobacteria</taxon>
        <taxon>Moraxellales</taxon>
        <taxon>Moraxellaceae</taxon>
        <taxon>Psychrobacter</taxon>
    </lineage>
</organism>
<name>A0ABW8L5L6_9GAMM</name>